<keyword evidence="7" id="KW-0547">Nucleotide-binding</keyword>
<evidence type="ECO:0000256" key="3">
    <source>
        <dbReference type="ARBA" id="ARBA00022679"/>
    </source>
</evidence>
<evidence type="ECO:0000256" key="11">
    <source>
        <dbReference type="ARBA" id="ARBA00049244"/>
    </source>
</evidence>
<comment type="catalytic activity">
    <reaction evidence="11">
        <text>DNA(n) + a 2'-deoxyribonucleoside 5'-triphosphate = DNA(n+1) + diphosphate</text>
        <dbReference type="Rhea" id="RHEA:22508"/>
        <dbReference type="Rhea" id="RHEA-COMP:17339"/>
        <dbReference type="Rhea" id="RHEA-COMP:17340"/>
        <dbReference type="ChEBI" id="CHEBI:33019"/>
        <dbReference type="ChEBI" id="CHEBI:61560"/>
        <dbReference type="ChEBI" id="CHEBI:173112"/>
        <dbReference type="EC" id="2.7.7.7"/>
    </reaction>
</comment>
<dbReference type="InterPro" id="IPR022754">
    <property type="entry name" value="DNA_pol_III_gamma-3"/>
</dbReference>
<evidence type="ECO:0000259" key="13">
    <source>
        <dbReference type="SMART" id="SM00382"/>
    </source>
</evidence>
<dbReference type="Gene3D" id="1.20.272.10">
    <property type="match status" value="1"/>
</dbReference>
<organism evidence="14 15">
    <name type="scientific">Geosporobacter ferrireducens</name>
    <dbReference type="NCBI Taxonomy" id="1424294"/>
    <lineage>
        <taxon>Bacteria</taxon>
        <taxon>Bacillati</taxon>
        <taxon>Bacillota</taxon>
        <taxon>Clostridia</taxon>
        <taxon>Peptostreptococcales</taxon>
        <taxon>Thermotaleaceae</taxon>
        <taxon>Geosporobacter</taxon>
    </lineage>
</organism>
<feature type="region of interest" description="Disordered" evidence="12">
    <location>
        <begin position="396"/>
        <end position="424"/>
    </location>
</feature>
<dbReference type="STRING" id="1424294.Gferi_12325"/>
<keyword evidence="9" id="KW-0067">ATP-binding</keyword>
<protein>
    <recommendedName>
        <fullName evidence="2">DNA-directed DNA polymerase</fullName>
        <ecNumber evidence="2">2.7.7.7</ecNumber>
    </recommendedName>
</protein>
<dbReference type="Pfam" id="PF22608">
    <property type="entry name" value="DNAX_ATPase_lid"/>
    <property type="match status" value="1"/>
</dbReference>
<dbReference type="InterPro" id="IPR008921">
    <property type="entry name" value="DNA_pol3_clamp-load_cplx_C"/>
</dbReference>
<dbReference type="InterPro" id="IPR050238">
    <property type="entry name" value="DNA_Rep/Repair_Clamp_Loader"/>
</dbReference>
<dbReference type="OrthoDB" id="9810148at2"/>
<dbReference type="FunFam" id="3.40.50.300:FF:000014">
    <property type="entry name" value="DNA polymerase III subunit gamma/tau"/>
    <property type="match status" value="1"/>
</dbReference>
<proteinExistence type="inferred from homology"/>
<dbReference type="SUPFAM" id="SSF52540">
    <property type="entry name" value="P-loop containing nucleoside triphosphate hydrolases"/>
    <property type="match status" value="1"/>
</dbReference>
<evidence type="ECO:0000256" key="1">
    <source>
        <dbReference type="ARBA" id="ARBA00006360"/>
    </source>
</evidence>
<evidence type="ECO:0000256" key="8">
    <source>
        <dbReference type="ARBA" id="ARBA00022833"/>
    </source>
</evidence>
<sequence length="548" mass="61547">MTYIALYRKWRPRTFEDVIGQEHITQTLKNQIKNNNIAHAYLFCGTRGTGKTSTAKIFARAVNCANPVDLNPCNQCDTCTGIQQETVMDVIEIDAASNNGVDDIRELRENVKYPPTKGKYKVYIIDEVHMLSTGAFNALLKTLEEPPHFVIFILATTEPHKIPATILSRCQRFDFKRVKEEEMVKLLADICEKTGIQAESSALRLITRNADGAMRDALSLLDQCIAYCVDGITYDDVIGVLGTVSDEFIFSLVNAVIEGNSREAMENIEALIGAGKDIQQFIKDLIRHYRNLLMTKASQNVEGIINLSRENIERLKEQGEKTDTSAAIRAIHILSEVEVNAKWSSQPRILLEVAVLKLCQPMLDPSIDGLLERIAALEKKLQHGFVRSEVEKRAEEEEKPIEISTKKVEEKQPQPMPRPPASGKSISLEKIEKLWSDILKEIKKRKISAHAVLMEGKPATVDRNTLLIVFKEGFGFHKEAAGNSPNKEFIEGVLEEILGETVYIKCIMEDEAPQLSEAGKEISIAEEDLEVQKIIEIFGEDLVEIIEE</sequence>
<dbReference type="GO" id="GO:0009360">
    <property type="term" value="C:DNA polymerase III complex"/>
    <property type="evidence" value="ECO:0007669"/>
    <property type="project" value="InterPro"/>
</dbReference>
<evidence type="ECO:0000256" key="2">
    <source>
        <dbReference type="ARBA" id="ARBA00012417"/>
    </source>
</evidence>
<dbReference type="GO" id="GO:0006261">
    <property type="term" value="P:DNA-templated DNA replication"/>
    <property type="evidence" value="ECO:0007669"/>
    <property type="project" value="TreeGrafter"/>
</dbReference>
<dbReference type="Gene3D" id="3.40.50.300">
    <property type="entry name" value="P-loop containing nucleotide triphosphate hydrolases"/>
    <property type="match status" value="1"/>
</dbReference>
<dbReference type="InterPro" id="IPR005790">
    <property type="entry name" value="DNA_polIII_delta"/>
</dbReference>
<evidence type="ECO:0000256" key="10">
    <source>
        <dbReference type="ARBA" id="ARBA00022932"/>
    </source>
</evidence>
<dbReference type="GO" id="GO:0003887">
    <property type="term" value="F:DNA-directed DNA polymerase activity"/>
    <property type="evidence" value="ECO:0007669"/>
    <property type="project" value="UniProtKB-KW"/>
</dbReference>
<keyword evidence="3" id="KW-0808">Transferase</keyword>
<evidence type="ECO:0000256" key="6">
    <source>
        <dbReference type="ARBA" id="ARBA00022723"/>
    </source>
</evidence>
<evidence type="ECO:0000313" key="15">
    <source>
        <dbReference type="Proteomes" id="UP000095743"/>
    </source>
</evidence>
<dbReference type="RefSeq" id="WP_069976941.1">
    <property type="nucleotide sequence ID" value="NZ_CP017269.1"/>
</dbReference>
<dbReference type="EC" id="2.7.7.7" evidence="2"/>
<feature type="domain" description="AAA+ ATPase" evidence="13">
    <location>
        <begin position="37"/>
        <end position="179"/>
    </location>
</feature>
<keyword evidence="15" id="KW-1185">Reference proteome</keyword>
<dbReference type="Proteomes" id="UP000095743">
    <property type="component" value="Chromosome"/>
</dbReference>
<dbReference type="FunFam" id="1.10.8.60:FF:000013">
    <property type="entry name" value="DNA polymerase III subunit gamma/tau"/>
    <property type="match status" value="1"/>
</dbReference>
<evidence type="ECO:0000256" key="4">
    <source>
        <dbReference type="ARBA" id="ARBA00022695"/>
    </source>
</evidence>
<dbReference type="InterPro" id="IPR003593">
    <property type="entry name" value="AAA+_ATPase"/>
</dbReference>
<dbReference type="Pfam" id="PF12169">
    <property type="entry name" value="DNA_pol3_gamma3"/>
    <property type="match status" value="1"/>
</dbReference>
<dbReference type="Pfam" id="PF20964">
    <property type="entry name" value="DnaX_C"/>
    <property type="match status" value="1"/>
</dbReference>
<keyword evidence="10" id="KW-0239">DNA-directed DNA polymerase</keyword>
<evidence type="ECO:0000256" key="9">
    <source>
        <dbReference type="ARBA" id="ARBA00022840"/>
    </source>
</evidence>
<dbReference type="SMART" id="SM00382">
    <property type="entry name" value="AAA"/>
    <property type="match status" value="1"/>
</dbReference>
<evidence type="ECO:0000313" key="14">
    <source>
        <dbReference type="EMBL" id="AOT70309.1"/>
    </source>
</evidence>
<evidence type="ECO:0000256" key="12">
    <source>
        <dbReference type="SAM" id="MobiDB-lite"/>
    </source>
</evidence>
<dbReference type="NCBIfam" id="NF004046">
    <property type="entry name" value="PRK05563.1"/>
    <property type="match status" value="1"/>
</dbReference>
<evidence type="ECO:0000256" key="7">
    <source>
        <dbReference type="ARBA" id="ARBA00022741"/>
    </source>
</evidence>
<dbReference type="CDD" id="cd18137">
    <property type="entry name" value="HLD_clamp_pol_III_gamma_tau"/>
    <property type="match status" value="1"/>
</dbReference>
<comment type="similarity">
    <text evidence="1">Belongs to the DnaX/STICHEL family.</text>
</comment>
<evidence type="ECO:0000256" key="5">
    <source>
        <dbReference type="ARBA" id="ARBA00022705"/>
    </source>
</evidence>
<dbReference type="InterPro" id="IPR048448">
    <property type="entry name" value="DnaX-like_C"/>
</dbReference>
<dbReference type="CDD" id="cd00009">
    <property type="entry name" value="AAA"/>
    <property type="match status" value="1"/>
</dbReference>
<accession>A0A1D8GHF2</accession>
<keyword evidence="6" id="KW-0479">Metal-binding</keyword>
<dbReference type="InterPro" id="IPR027417">
    <property type="entry name" value="P-loop_NTPase"/>
</dbReference>
<keyword evidence="8" id="KW-0862">Zinc</keyword>
<dbReference type="PANTHER" id="PTHR11669:SF0">
    <property type="entry name" value="PROTEIN STICHEL-LIKE 2"/>
    <property type="match status" value="1"/>
</dbReference>
<dbReference type="GO" id="GO:0046872">
    <property type="term" value="F:metal ion binding"/>
    <property type="evidence" value="ECO:0007669"/>
    <property type="project" value="UniProtKB-KW"/>
</dbReference>
<dbReference type="Pfam" id="PF13177">
    <property type="entry name" value="DNA_pol3_delta2"/>
    <property type="match status" value="1"/>
</dbReference>
<dbReference type="GO" id="GO:0003677">
    <property type="term" value="F:DNA binding"/>
    <property type="evidence" value="ECO:0007669"/>
    <property type="project" value="InterPro"/>
</dbReference>
<keyword evidence="5" id="KW-0235">DNA replication</keyword>
<keyword evidence="4" id="KW-0548">Nucleotidyltransferase</keyword>
<dbReference type="Gene3D" id="1.10.8.60">
    <property type="match status" value="1"/>
</dbReference>
<dbReference type="GO" id="GO:0005524">
    <property type="term" value="F:ATP binding"/>
    <property type="evidence" value="ECO:0007669"/>
    <property type="project" value="UniProtKB-KW"/>
</dbReference>
<dbReference type="NCBIfam" id="TIGR02397">
    <property type="entry name" value="dnaX_nterm"/>
    <property type="match status" value="1"/>
</dbReference>
<feature type="compositionally biased region" description="Basic and acidic residues" evidence="12">
    <location>
        <begin position="396"/>
        <end position="412"/>
    </location>
</feature>
<dbReference type="NCBIfam" id="TIGR01128">
    <property type="entry name" value="holA"/>
    <property type="match status" value="1"/>
</dbReference>
<reference evidence="14 15" key="1">
    <citation type="submission" date="2016-09" db="EMBL/GenBank/DDBJ databases">
        <title>Genomic analysis reveals versatility of anaerobic energy metabolism of Geosporobacter ferrireducens IRF9 of phylum Firmicutes.</title>
        <authorList>
            <person name="Kim S.-J."/>
        </authorList>
    </citation>
    <scope>NUCLEOTIDE SEQUENCE [LARGE SCALE GENOMIC DNA]</scope>
    <source>
        <strain evidence="14 15">IRF9</strain>
    </source>
</reference>
<dbReference type="EMBL" id="CP017269">
    <property type="protein sequence ID" value="AOT70309.1"/>
    <property type="molecule type" value="Genomic_DNA"/>
</dbReference>
<name>A0A1D8GHF2_9FIRM</name>
<dbReference type="InterPro" id="IPR012763">
    <property type="entry name" value="DNA_pol_III_sug/sutau_N"/>
</dbReference>
<dbReference type="InterPro" id="IPR045085">
    <property type="entry name" value="HLD_clamp_pol_III_gamma_tau"/>
</dbReference>
<dbReference type="PANTHER" id="PTHR11669">
    <property type="entry name" value="REPLICATION FACTOR C / DNA POLYMERASE III GAMMA-TAU SUBUNIT"/>
    <property type="match status" value="1"/>
</dbReference>
<dbReference type="KEGG" id="gfe:Gferi_12325"/>
<dbReference type="AlphaFoldDB" id="A0A1D8GHF2"/>
<dbReference type="SUPFAM" id="SSF48019">
    <property type="entry name" value="post-AAA+ oligomerization domain-like"/>
    <property type="match status" value="1"/>
</dbReference>
<gene>
    <name evidence="14" type="ORF">Gferi_12325</name>
</gene>